<dbReference type="Pfam" id="PF03351">
    <property type="entry name" value="DOMON"/>
    <property type="match status" value="1"/>
</dbReference>
<dbReference type="GO" id="GO:0016853">
    <property type="term" value="F:isomerase activity"/>
    <property type="evidence" value="ECO:0007669"/>
    <property type="project" value="UniProtKB-KW"/>
</dbReference>
<feature type="domain" description="Cytochrome b561" evidence="17">
    <location>
        <begin position="169"/>
        <end position="366"/>
    </location>
</feature>
<evidence type="ECO:0000256" key="10">
    <source>
        <dbReference type="ARBA" id="ARBA00023136"/>
    </source>
</evidence>
<reference evidence="19" key="1">
    <citation type="submission" date="2020-05" db="EMBL/GenBank/DDBJ databases">
        <title>Phylogenomic resolution of chytrid fungi.</title>
        <authorList>
            <person name="Stajich J.E."/>
            <person name="Amses K."/>
            <person name="Simmons R."/>
            <person name="Seto K."/>
            <person name="Myers J."/>
            <person name="Bonds A."/>
            <person name="Quandt C.A."/>
            <person name="Barry K."/>
            <person name="Liu P."/>
            <person name="Grigoriev I."/>
            <person name="Longcore J.E."/>
            <person name="James T.Y."/>
        </authorList>
    </citation>
    <scope>NUCLEOTIDE SEQUENCE</scope>
    <source>
        <strain evidence="19">PLAUS21</strain>
    </source>
</reference>
<keyword evidence="19" id="KW-0413">Isomerase</keyword>
<dbReference type="InterPro" id="IPR036028">
    <property type="entry name" value="SH3-like_dom_sf"/>
</dbReference>
<dbReference type="SUPFAM" id="SSF55856">
    <property type="entry name" value="Cytochrome b5-like heme/steroid binding domain"/>
    <property type="match status" value="1"/>
</dbReference>
<feature type="domain" description="FAD-binding FR-type" evidence="18">
    <location>
        <begin position="577"/>
        <end position="689"/>
    </location>
</feature>
<dbReference type="PANTHER" id="PTHR23130:SF171">
    <property type="entry name" value="OS01G0895300 PROTEIN"/>
    <property type="match status" value="1"/>
</dbReference>
<evidence type="ECO:0000259" key="15">
    <source>
        <dbReference type="PROSITE" id="PS50255"/>
    </source>
</evidence>
<dbReference type="Pfam" id="PF00173">
    <property type="entry name" value="Cyt-b5"/>
    <property type="match status" value="1"/>
</dbReference>
<feature type="transmembrane region" description="Helical" evidence="12">
    <location>
        <begin position="206"/>
        <end position="228"/>
    </location>
</feature>
<dbReference type="InterPro" id="IPR017938">
    <property type="entry name" value="Riboflavin_synthase-like_b-brl"/>
</dbReference>
<evidence type="ECO:0000259" key="14">
    <source>
        <dbReference type="PROSITE" id="PS50002"/>
    </source>
</evidence>
<gene>
    <name evidence="19" type="primary">MRI1_2</name>
    <name evidence="19" type="ORF">HK103_001455</name>
</gene>
<dbReference type="Gene3D" id="1.20.120.1770">
    <property type="match status" value="1"/>
</dbReference>
<dbReference type="InterPro" id="IPR006593">
    <property type="entry name" value="Cyt_b561/ferric_Rdtase_TM"/>
</dbReference>
<keyword evidence="8 12" id="KW-1133">Transmembrane helix</keyword>
<dbReference type="InterPro" id="IPR036400">
    <property type="entry name" value="Cyt_B5-like_heme/steroid_sf"/>
</dbReference>
<dbReference type="GO" id="GO:0016491">
    <property type="term" value="F:oxidoreductase activity"/>
    <property type="evidence" value="ECO:0007669"/>
    <property type="project" value="InterPro"/>
</dbReference>
<dbReference type="Gene3D" id="2.40.30.10">
    <property type="entry name" value="Translation factors"/>
    <property type="match status" value="1"/>
</dbReference>
<dbReference type="SMART" id="SM00326">
    <property type="entry name" value="SH3"/>
    <property type="match status" value="1"/>
</dbReference>
<evidence type="ECO:0000256" key="9">
    <source>
        <dbReference type="ARBA" id="ARBA00023002"/>
    </source>
</evidence>
<dbReference type="InterPro" id="IPR008333">
    <property type="entry name" value="Cbr1-like_FAD-bd_dom"/>
</dbReference>
<feature type="domain" description="DOMON" evidence="16">
    <location>
        <begin position="41"/>
        <end position="161"/>
    </location>
</feature>
<sequence length="888" mass="99464">MKKTNPLWLLLISSTCGQELSSTADDYAFTNSLKLFQDSTYSYYMNWMITEDNHLYLKLDLNSTYPIVSSWTGIGFGPAMRQSQMVVCKNSGGKITLQEHLPNSEYLAPAVYQGSWAAVGLSGNSGVYSQSCTFQRSLKPNDTFHLNLDPSNHIGMIWAFNPSTGINWYGEPFTFHQPNHRGAFQINFITGTVEEVTVPNFTLKQIHGFTMMFVWVFLFPAGAFYARYFRSVRGWLVVKIGIQFSGVVLVMTAMVIVVASIVVYGAGCSISGTVILSLLAVQITLGILSRLGLQMESLESSRTSIKAFHRIAGYMIMVAGIIQSSFGLRVLYPIEEPREIWPWVIYISLICLVVLSFVIAEVIRLVRFENHDLGYHKVPTQLIEARLQTAAKIMEKKTIAGHLNFTWESLDKCINAGKMYVVANGKYVYDISIWINSHPGGRIILDSVNGTDISNDFFHEAGFDAEEYVPKPLAPRRLEIRTPKSTRSSYSGSGSTHFSVNDRFQSAYDYQMNAHHLSSIDDTDWKYIKLARRTHVHSRLAIETLSSFMVGTLSPRVTPNSFVESSSSNLGFQFDPFEYRRYTITKITRTVDAKSNLEVLRLRLCLLYPFDIRDNQPLNFLPGQSVEIQSRVSGKRISRYYTPLCGNMNAFDIIVKVKVGGEMSQYLNNQDCGVRQFKVRGPFGEPLVLDFWDGYSRYKIPETVFFITEGSGISACTQFVNHLYLSTDASLNVSFDFEAQLSDEMSLQVGEQVRAIHQYHDGWCYGINTVTGQEGSYPVGTVDPVGAVKVILVYVNDNNDTYMGSEIIGGAKLAYPQLVESEFIAPADLNGSTLIPILEKYHSPNNSKIFICGSTGLMEKLQGILGNVSMKTAVFKLGNQSPSLHEIK</sequence>
<keyword evidence="9" id="KW-0560">Oxidoreductase</keyword>
<dbReference type="Pfam" id="PF00970">
    <property type="entry name" value="FAD_binding_6"/>
    <property type="match status" value="1"/>
</dbReference>
<protein>
    <submittedName>
        <fullName evidence="19">S-methyl-5-thioribose-1-phosphate isomerase</fullName>
    </submittedName>
</protein>
<accession>A0AAD5UJM3</accession>
<keyword evidence="5 12" id="KW-0812">Transmembrane</keyword>
<comment type="subcellular location">
    <subcellularLocation>
        <location evidence="2">Membrane</location>
    </subcellularLocation>
</comment>
<dbReference type="SUPFAM" id="SSF50044">
    <property type="entry name" value="SH3-domain"/>
    <property type="match status" value="1"/>
</dbReference>
<dbReference type="SUPFAM" id="SSF63380">
    <property type="entry name" value="Riboflavin synthase domain-like"/>
    <property type="match status" value="1"/>
</dbReference>
<dbReference type="Pfam" id="PF14604">
    <property type="entry name" value="SH3_9"/>
    <property type="match status" value="1"/>
</dbReference>
<feature type="transmembrane region" description="Helical" evidence="12">
    <location>
        <begin position="314"/>
        <end position="334"/>
    </location>
</feature>
<evidence type="ECO:0000256" key="4">
    <source>
        <dbReference type="ARBA" id="ARBA00022448"/>
    </source>
</evidence>
<evidence type="ECO:0000256" key="1">
    <source>
        <dbReference type="ARBA" id="ARBA00001974"/>
    </source>
</evidence>
<keyword evidence="10 12" id="KW-0472">Membrane</keyword>
<evidence type="ECO:0000256" key="8">
    <source>
        <dbReference type="ARBA" id="ARBA00022989"/>
    </source>
</evidence>
<dbReference type="PANTHER" id="PTHR23130">
    <property type="entry name" value="CYTOCHROME B561 AND DOMON DOMAIN-CONTAINING PROTEIN"/>
    <property type="match status" value="1"/>
</dbReference>
<dbReference type="AlphaFoldDB" id="A0AAD5UJM3"/>
<evidence type="ECO:0000256" key="6">
    <source>
        <dbReference type="ARBA" id="ARBA00022729"/>
    </source>
</evidence>
<dbReference type="PROSITE" id="PS50939">
    <property type="entry name" value="CYTOCHROME_B561"/>
    <property type="match status" value="1"/>
</dbReference>
<evidence type="ECO:0000256" key="13">
    <source>
        <dbReference type="SAM" id="SignalP"/>
    </source>
</evidence>
<dbReference type="PROSITE" id="PS51384">
    <property type="entry name" value="FAD_FR"/>
    <property type="match status" value="1"/>
</dbReference>
<evidence type="ECO:0000256" key="5">
    <source>
        <dbReference type="ARBA" id="ARBA00022692"/>
    </source>
</evidence>
<dbReference type="PROSITE" id="PS50255">
    <property type="entry name" value="CYTOCHROME_B5_2"/>
    <property type="match status" value="1"/>
</dbReference>
<keyword evidence="6 13" id="KW-0732">Signal</keyword>
<evidence type="ECO:0000256" key="2">
    <source>
        <dbReference type="ARBA" id="ARBA00004370"/>
    </source>
</evidence>
<dbReference type="CDD" id="cd09631">
    <property type="entry name" value="DOMON_DOH"/>
    <property type="match status" value="1"/>
</dbReference>
<evidence type="ECO:0000313" key="20">
    <source>
        <dbReference type="Proteomes" id="UP001210925"/>
    </source>
</evidence>
<feature type="domain" description="Cytochrome b5 heme-binding" evidence="15">
    <location>
        <begin position="391"/>
        <end position="457"/>
    </location>
</feature>
<dbReference type="SUPFAM" id="SSF49344">
    <property type="entry name" value="CBD9-like"/>
    <property type="match status" value="1"/>
</dbReference>
<evidence type="ECO:0000256" key="7">
    <source>
        <dbReference type="ARBA" id="ARBA00022982"/>
    </source>
</evidence>
<feature type="transmembrane region" description="Helical" evidence="12">
    <location>
        <begin position="340"/>
        <end position="360"/>
    </location>
</feature>
<keyword evidence="20" id="KW-1185">Reference proteome</keyword>
<feature type="chain" id="PRO_5042242241" evidence="13">
    <location>
        <begin position="18"/>
        <end position="888"/>
    </location>
</feature>
<keyword evidence="3 11" id="KW-0728">SH3 domain</keyword>
<keyword evidence="4" id="KW-0813">Transport</keyword>
<evidence type="ECO:0000256" key="11">
    <source>
        <dbReference type="PROSITE-ProRule" id="PRU00192"/>
    </source>
</evidence>
<dbReference type="InterPro" id="IPR001452">
    <property type="entry name" value="SH3_domain"/>
</dbReference>
<dbReference type="InterPro" id="IPR005018">
    <property type="entry name" value="DOMON_domain"/>
</dbReference>
<evidence type="ECO:0000259" key="18">
    <source>
        <dbReference type="PROSITE" id="PS51384"/>
    </source>
</evidence>
<dbReference type="GO" id="GO:0016020">
    <property type="term" value="C:membrane"/>
    <property type="evidence" value="ECO:0007669"/>
    <property type="project" value="UniProtKB-SubCell"/>
</dbReference>
<feature type="transmembrane region" description="Helical" evidence="12">
    <location>
        <begin position="270"/>
        <end position="293"/>
    </location>
</feature>
<evidence type="ECO:0000259" key="17">
    <source>
        <dbReference type="PROSITE" id="PS50939"/>
    </source>
</evidence>
<evidence type="ECO:0000256" key="12">
    <source>
        <dbReference type="SAM" id="Phobius"/>
    </source>
</evidence>
<dbReference type="PROSITE" id="PS50836">
    <property type="entry name" value="DOMON"/>
    <property type="match status" value="1"/>
</dbReference>
<comment type="cofactor">
    <cofactor evidence="1">
        <name>FAD</name>
        <dbReference type="ChEBI" id="CHEBI:57692"/>
    </cofactor>
</comment>
<dbReference type="InterPro" id="IPR017927">
    <property type="entry name" value="FAD-bd_FR_type"/>
</dbReference>
<evidence type="ECO:0000313" key="19">
    <source>
        <dbReference type="EMBL" id="KAJ3259945.1"/>
    </source>
</evidence>
<dbReference type="EMBL" id="JADGKB010000014">
    <property type="protein sequence ID" value="KAJ3259945.1"/>
    <property type="molecule type" value="Genomic_DNA"/>
</dbReference>
<name>A0AAD5UJM3_9FUNG</name>
<feature type="domain" description="SH3" evidence="14">
    <location>
        <begin position="726"/>
        <end position="787"/>
    </location>
</feature>
<organism evidence="19 20">
    <name type="scientific">Boothiomyces macroporosus</name>
    <dbReference type="NCBI Taxonomy" id="261099"/>
    <lineage>
        <taxon>Eukaryota</taxon>
        <taxon>Fungi</taxon>
        <taxon>Fungi incertae sedis</taxon>
        <taxon>Chytridiomycota</taxon>
        <taxon>Chytridiomycota incertae sedis</taxon>
        <taxon>Chytridiomycetes</taxon>
        <taxon>Rhizophydiales</taxon>
        <taxon>Terramycetaceae</taxon>
        <taxon>Boothiomyces</taxon>
    </lineage>
</organism>
<dbReference type="CDD" id="cd08760">
    <property type="entry name" value="Cyt_b561_FRRS1_like"/>
    <property type="match status" value="1"/>
</dbReference>
<evidence type="ECO:0000256" key="3">
    <source>
        <dbReference type="ARBA" id="ARBA00022443"/>
    </source>
</evidence>
<dbReference type="InterPro" id="IPR045266">
    <property type="entry name" value="DOH_DOMON"/>
</dbReference>
<dbReference type="PROSITE" id="PS50002">
    <property type="entry name" value="SH3"/>
    <property type="match status" value="1"/>
</dbReference>
<dbReference type="SMART" id="SM00664">
    <property type="entry name" value="DoH"/>
    <property type="match status" value="1"/>
</dbReference>
<dbReference type="Gene3D" id="3.10.120.10">
    <property type="entry name" value="Cytochrome b5-like heme/steroid binding domain"/>
    <property type="match status" value="1"/>
</dbReference>
<keyword evidence="7" id="KW-0249">Electron transport</keyword>
<feature type="transmembrane region" description="Helical" evidence="12">
    <location>
        <begin position="240"/>
        <end position="264"/>
    </location>
</feature>
<dbReference type="SMART" id="SM00665">
    <property type="entry name" value="B561"/>
    <property type="match status" value="1"/>
</dbReference>
<feature type="signal peptide" evidence="13">
    <location>
        <begin position="1"/>
        <end position="17"/>
    </location>
</feature>
<dbReference type="Proteomes" id="UP001210925">
    <property type="component" value="Unassembled WGS sequence"/>
</dbReference>
<comment type="caution">
    <text evidence="19">The sequence shown here is derived from an EMBL/GenBank/DDBJ whole genome shotgun (WGS) entry which is preliminary data.</text>
</comment>
<dbReference type="InterPro" id="IPR001199">
    <property type="entry name" value="Cyt_B5-like_heme/steroid-bd"/>
</dbReference>
<dbReference type="Gene3D" id="2.30.30.40">
    <property type="entry name" value="SH3 Domains"/>
    <property type="match status" value="1"/>
</dbReference>
<proteinExistence type="predicted"/>
<evidence type="ECO:0000259" key="16">
    <source>
        <dbReference type="PROSITE" id="PS50836"/>
    </source>
</evidence>